<dbReference type="RefSeq" id="WP_387890834.1">
    <property type="nucleotide sequence ID" value="NZ_JBIAWJ010000019.1"/>
</dbReference>
<organism evidence="2 3">
    <name type="scientific">Streptomyces bluensis</name>
    <dbReference type="NCBI Taxonomy" id="33897"/>
    <lineage>
        <taxon>Bacteria</taxon>
        <taxon>Bacillati</taxon>
        <taxon>Actinomycetota</taxon>
        <taxon>Actinomycetes</taxon>
        <taxon>Kitasatosporales</taxon>
        <taxon>Streptomycetaceae</taxon>
        <taxon>Streptomyces</taxon>
    </lineage>
</organism>
<proteinExistence type="predicted"/>
<feature type="compositionally biased region" description="Basic and acidic residues" evidence="1">
    <location>
        <begin position="1"/>
        <end position="11"/>
    </location>
</feature>
<protein>
    <submittedName>
        <fullName evidence="2">Uncharacterized protein</fullName>
    </submittedName>
</protein>
<reference evidence="2 3" key="1">
    <citation type="submission" date="2024-10" db="EMBL/GenBank/DDBJ databases">
        <title>The Natural Products Discovery Center: Release of the First 8490 Sequenced Strains for Exploring Actinobacteria Biosynthetic Diversity.</title>
        <authorList>
            <person name="Kalkreuter E."/>
            <person name="Kautsar S.A."/>
            <person name="Yang D."/>
            <person name="Bader C.D."/>
            <person name="Teijaro C.N."/>
            <person name="Fluegel L."/>
            <person name="Davis C.M."/>
            <person name="Simpson J.R."/>
            <person name="Lauterbach L."/>
            <person name="Steele A.D."/>
            <person name="Gui C."/>
            <person name="Meng S."/>
            <person name="Li G."/>
            <person name="Viehrig K."/>
            <person name="Ye F."/>
            <person name="Su P."/>
            <person name="Kiefer A.F."/>
            <person name="Nichols A."/>
            <person name="Cepeda A.J."/>
            <person name="Yan W."/>
            <person name="Fan B."/>
            <person name="Jiang Y."/>
            <person name="Adhikari A."/>
            <person name="Zheng C.-J."/>
            <person name="Schuster L."/>
            <person name="Cowan T.M."/>
            <person name="Smanski M.J."/>
            <person name="Chevrette M.G."/>
            <person name="De Carvalho L.P.S."/>
            <person name="Shen B."/>
        </authorList>
    </citation>
    <scope>NUCLEOTIDE SEQUENCE [LARGE SCALE GENOMIC DNA]</scope>
    <source>
        <strain evidence="2 3">NPDC001390</strain>
    </source>
</reference>
<accession>A0ABW6UQL0</accession>
<evidence type="ECO:0000313" key="3">
    <source>
        <dbReference type="Proteomes" id="UP001602058"/>
    </source>
</evidence>
<gene>
    <name evidence="2" type="ORF">ACFY1D_29680</name>
</gene>
<name>A0ABW6UQL0_9ACTN</name>
<dbReference type="Proteomes" id="UP001602058">
    <property type="component" value="Unassembled WGS sequence"/>
</dbReference>
<comment type="caution">
    <text evidence="2">The sequence shown here is derived from an EMBL/GenBank/DDBJ whole genome shotgun (WGS) entry which is preliminary data.</text>
</comment>
<sequence length="143" mass="15503">MSGNGEERMWHADTGQLCKPGTRRDDTKTPAGSSTPPTVWRAEPSWNLARLELATDPAVTRVVQAPKIQVTACAGNLVVMGGDRGLYAVEVDPYVTESGPHLRPLPAVGPRGQITPRPFDEAACRPTRTRVLGVFSVETEYPH</sequence>
<dbReference type="EMBL" id="JBIAWJ010000019">
    <property type="protein sequence ID" value="MFF4525564.1"/>
    <property type="molecule type" value="Genomic_DNA"/>
</dbReference>
<evidence type="ECO:0000313" key="2">
    <source>
        <dbReference type="EMBL" id="MFF4525564.1"/>
    </source>
</evidence>
<feature type="region of interest" description="Disordered" evidence="1">
    <location>
        <begin position="1"/>
        <end position="40"/>
    </location>
</feature>
<evidence type="ECO:0000256" key="1">
    <source>
        <dbReference type="SAM" id="MobiDB-lite"/>
    </source>
</evidence>
<keyword evidence="3" id="KW-1185">Reference proteome</keyword>